<sequence>MENQRGHVIVLPYPAQGHINPLLQFAKRLASKGLEATFATTHYTVKSIQATTVGVEPISDGFDEGGFKQAPSVKAYLESFKTVGSRTLAEIIVKYKDSDSPVCCIVYDSLLIWALDVARQFGIYGAAMLTNSASVCSMYWQINQAILEKFGCLNKIDWVFCNSFEELEDELVKAMLGLWPLVMIGPMVPSAYLDQQIAGDSAYGASLWKQTGDECIRWLDKKPENSVVYVSFGSMTDIAAKQAEQIALGLKASNKSFLWVIKDNENKLPVEFVNSIGETGLVVTWCNQLEVLAHQAVGCFITHCGWNSILEGLSLGVPMVAVPQWSDQPTNAKFVEEVWKIGVRVRKDENGIVIGEELKMCVNEVMDGEKSKEIKRNASKWRELAKKAVSVGGSSDRNIDEFVAKMLKAEGK</sequence>
<accession>A0ACC1XLK5</accession>
<dbReference type="Proteomes" id="UP001164539">
    <property type="component" value="Chromosome 8"/>
</dbReference>
<keyword evidence="2" id="KW-1185">Reference proteome</keyword>
<organism evidence="1 2">
    <name type="scientific">Melia azedarach</name>
    <name type="common">Chinaberry tree</name>
    <dbReference type="NCBI Taxonomy" id="155640"/>
    <lineage>
        <taxon>Eukaryota</taxon>
        <taxon>Viridiplantae</taxon>
        <taxon>Streptophyta</taxon>
        <taxon>Embryophyta</taxon>
        <taxon>Tracheophyta</taxon>
        <taxon>Spermatophyta</taxon>
        <taxon>Magnoliopsida</taxon>
        <taxon>eudicotyledons</taxon>
        <taxon>Gunneridae</taxon>
        <taxon>Pentapetalae</taxon>
        <taxon>rosids</taxon>
        <taxon>malvids</taxon>
        <taxon>Sapindales</taxon>
        <taxon>Meliaceae</taxon>
        <taxon>Melia</taxon>
    </lineage>
</organism>
<evidence type="ECO:0000313" key="2">
    <source>
        <dbReference type="Proteomes" id="UP001164539"/>
    </source>
</evidence>
<name>A0ACC1XLK5_MELAZ</name>
<protein>
    <submittedName>
        <fullName evidence="1">Glycosyltransferase</fullName>
    </submittedName>
</protein>
<gene>
    <name evidence="1" type="ORF">OWV82_014545</name>
</gene>
<reference evidence="1 2" key="1">
    <citation type="journal article" date="2023" name="Science">
        <title>Complex scaffold remodeling in plant triterpene biosynthesis.</title>
        <authorList>
            <person name="De La Pena R."/>
            <person name="Hodgson H."/>
            <person name="Liu J.C."/>
            <person name="Stephenson M.J."/>
            <person name="Martin A.C."/>
            <person name="Owen C."/>
            <person name="Harkess A."/>
            <person name="Leebens-Mack J."/>
            <person name="Jimenez L.E."/>
            <person name="Osbourn A."/>
            <person name="Sattely E.S."/>
        </authorList>
    </citation>
    <scope>NUCLEOTIDE SEQUENCE [LARGE SCALE GENOMIC DNA]</scope>
    <source>
        <strain evidence="2">cv. JPN11</strain>
        <tissue evidence="1">Leaf</tissue>
    </source>
</reference>
<comment type="caution">
    <text evidence="1">The sequence shown here is derived from an EMBL/GenBank/DDBJ whole genome shotgun (WGS) entry which is preliminary data.</text>
</comment>
<proteinExistence type="predicted"/>
<dbReference type="EMBL" id="CM051401">
    <property type="protein sequence ID" value="KAJ4712270.1"/>
    <property type="molecule type" value="Genomic_DNA"/>
</dbReference>
<evidence type="ECO:0000313" key="1">
    <source>
        <dbReference type="EMBL" id="KAJ4712270.1"/>
    </source>
</evidence>